<feature type="non-terminal residue" evidence="1">
    <location>
        <position position="203"/>
    </location>
</feature>
<evidence type="ECO:0000313" key="2">
    <source>
        <dbReference type="Proteomes" id="UP000053283"/>
    </source>
</evidence>
<dbReference type="Proteomes" id="UP000053283">
    <property type="component" value="Unassembled WGS sequence"/>
</dbReference>
<accession>A0A091UL52</accession>
<keyword evidence="2" id="KW-1185">Reference proteome</keyword>
<dbReference type="AlphaFoldDB" id="A0A091UL52"/>
<name>A0A091UL52_NIPNI</name>
<sequence>KNLKEIKTSVRVGHAAAEELHVGEVLVGVGVEEALGVVGGVGEDLAHLLVKVAAPVGHLHGEAVAVHGVDDAAGGDLGLEQADAVLLDNELLLHGLEEGDLVAGVGVGVGVAGHSPLCTKKFLLQLAAHQPGRDGLVHGELLVGEWVDNEAGGSLRLQQHQCCAWSQDALPHSLVDAHLLHLGRVSLGGHQHASYASRSLKVS</sequence>
<dbReference type="EMBL" id="KL409755">
    <property type="protein sequence ID" value="KFQ91669.1"/>
    <property type="molecule type" value="Genomic_DNA"/>
</dbReference>
<evidence type="ECO:0000313" key="1">
    <source>
        <dbReference type="EMBL" id="KFQ91669.1"/>
    </source>
</evidence>
<protein>
    <submittedName>
        <fullName evidence="1">Uncharacterized protein</fullName>
    </submittedName>
</protein>
<gene>
    <name evidence="1" type="ORF">Y956_05345</name>
</gene>
<dbReference type="STRING" id="128390.A0A091UL52"/>
<feature type="non-terminal residue" evidence="1">
    <location>
        <position position="1"/>
    </location>
</feature>
<organism evidence="1 2">
    <name type="scientific">Nipponia nippon</name>
    <name type="common">Crested ibis</name>
    <name type="synonym">Ibis nippon</name>
    <dbReference type="NCBI Taxonomy" id="128390"/>
    <lineage>
        <taxon>Eukaryota</taxon>
        <taxon>Metazoa</taxon>
        <taxon>Chordata</taxon>
        <taxon>Craniata</taxon>
        <taxon>Vertebrata</taxon>
        <taxon>Euteleostomi</taxon>
        <taxon>Archelosauria</taxon>
        <taxon>Archosauria</taxon>
        <taxon>Dinosauria</taxon>
        <taxon>Saurischia</taxon>
        <taxon>Theropoda</taxon>
        <taxon>Coelurosauria</taxon>
        <taxon>Aves</taxon>
        <taxon>Neognathae</taxon>
        <taxon>Neoaves</taxon>
        <taxon>Aequornithes</taxon>
        <taxon>Pelecaniformes</taxon>
        <taxon>Threskiornithidae</taxon>
        <taxon>Nipponia</taxon>
    </lineage>
</organism>
<proteinExistence type="predicted"/>
<reference evidence="1 2" key="1">
    <citation type="submission" date="2014-04" db="EMBL/GenBank/DDBJ databases">
        <title>Genome evolution of avian class.</title>
        <authorList>
            <person name="Zhang G."/>
            <person name="Li C."/>
        </authorList>
    </citation>
    <scope>NUCLEOTIDE SEQUENCE [LARGE SCALE GENOMIC DNA]</scope>
    <source>
        <strain evidence="1">BGI_Y956</strain>
    </source>
</reference>